<dbReference type="InterPro" id="IPR005467">
    <property type="entry name" value="His_kinase_dom"/>
</dbReference>
<dbReference type="SUPFAM" id="SSF52172">
    <property type="entry name" value="CheY-like"/>
    <property type="match status" value="1"/>
</dbReference>
<dbReference type="Proteomes" id="UP001150941">
    <property type="component" value="Unassembled WGS sequence"/>
</dbReference>
<evidence type="ECO:0000256" key="6">
    <source>
        <dbReference type="PROSITE-ProRule" id="PRU00169"/>
    </source>
</evidence>
<feature type="region of interest" description="Disordered" evidence="7">
    <location>
        <begin position="1022"/>
        <end position="1088"/>
    </location>
</feature>
<feature type="compositionally biased region" description="Polar residues" evidence="7">
    <location>
        <begin position="321"/>
        <end position="342"/>
    </location>
</feature>
<dbReference type="CDD" id="cd17546">
    <property type="entry name" value="REC_hyHK_CKI1_RcsC-like"/>
    <property type="match status" value="1"/>
</dbReference>
<evidence type="ECO:0000256" key="3">
    <source>
        <dbReference type="ARBA" id="ARBA00022553"/>
    </source>
</evidence>
<organism evidence="10 11">
    <name type="scientific">Penicillium chermesinum</name>
    <dbReference type="NCBI Taxonomy" id="63820"/>
    <lineage>
        <taxon>Eukaryota</taxon>
        <taxon>Fungi</taxon>
        <taxon>Dikarya</taxon>
        <taxon>Ascomycota</taxon>
        <taxon>Pezizomycotina</taxon>
        <taxon>Eurotiomycetes</taxon>
        <taxon>Eurotiomycetidae</taxon>
        <taxon>Eurotiales</taxon>
        <taxon>Aspergillaceae</taxon>
        <taxon>Penicillium</taxon>
    </lineage>
</organism>
<dbReference type="OrthoDB" id="303614at2759"/>
<feature type="domain" description="Histidine kinase" evidence="8">
    <location>
        <begin position="609"/>
        <end position="867"/>
    </location>
</feature>
<dbReference type="FunFam" id="1.10.287.130:FF:000023">
    <property type="entry name" value="Sensor histidine kinase/response regulator, putative"/>
    <property type="match status" value="1"/>
</dbReference>
<feature type="domain" description="Response regulatory" evidence="9">
    <location>
        <begin position="1092"/>
        <end position="1212"/>
    </location>
</feature>
<keyword evidence="11" id="KW-1185">Reference proteome</keyword>
<evidence type="ECO:0000256" key="2">
    <source>
        <dbReference type="ARBA" id="ARBA00012438"/>
    </source>
</evidence>
<keyword evidence="3 6" id="KW-0597">Phosphoprotein</keyword>
<dbReference type="EC" id="2.7.13.3" evidence="2"/>
<dbReference type="Pfam" id="PF00072">
    <property type="entry name" value="Response_reg"/>
    <property type="match status" value="1"/>
</dbReference>
<evidence type="ECO:0000256" key="4">
    <source>
        <dbReference type="ARBA" id="ARBA00022679"/>
    </source>
</evidence>
<dbReference type="PANTHER" id="PTHR43047:SF72">
    <property type="entry name" value="OSMOSENSING HISTIDINE PROTEIN KINASE SLN1"/>
    <property type="match status" value="1"/>
</dbReference>
<proteinExistence type="predicted"/>
<dbReference type="PROSITE" id="PS50110">
    <property type="entry name" value="RESPONSE_REGULATORY"/>
    <property type="match status" value="1"/>
</dbReference>
<dbReference type="Gene3D" id="1.10.287.130">
    <property type="match status" value="1"/>
</dbReference>
<dbReference type="GO" id="GO:0005886">
    <property type="term" value="C:plasma membrane"/>
    <property type="evidence" value="ECO:0007669"/>
    <property type="project" value="TreeGrafter"/>
</dbReference>
<dbReference type="Pfam" id="PF02518">
    <property type="entry name" value="HATPase_c"/>
    <property type="match status" value="1"/>
</dbReference>
<name>A0A9W9PJV9_9EURO</name>
<feature type="region of interest" description="Disordered" evidence="7">
    <location>
        <begin position="275"/>
        <end position="343"/>
    </location>
</feature>
<sequence>MENPGYQASAACESERERLRELSRYYCTLHNPQSAEASSETQDHEQDNAPTEDAPSILSKDITLTALAQLGAHQLDCRRSFVSIIDGANQHIIAEATKSISLRDRDRHAPNDAIYLGARSIDLVWGVCAFLMPLFTGQDLSYCQDTPNLTANQTRYIVRDFTKEECYKDRPYVRDWPYFRFYAEVPLFSPSGQVLGSYCVVDDKPRENFSEENYVVLREITDAIANHLENVRIAYFHQRAERWVKGLTTFVKDGKDFNPHEVTSYSRLRSASKLGISRQSTATPPRLLQLTSEKHERKHSADVTRSSSTSWHDGSTPFFFSETSSVPTQPTSIESSSDTHSVTPGIEKTLEEASRLGNATDAATTNAFQDAWAETMPMSERMNMIFTRASVLLQESLDLDGVTFLDASQNPMPVSFTSSNFDGSNPNPATVTPEFPTAPCPSPLVLSNAVPNPLDSPCQVLGSASRPSEPQANAPHGDLTVPRGLLDLLVTLFPQGHVFNLSGLFDPVDYVSEGNGNVKSSSDPKSMQRAIREISRLIPEAKSVLFFPLWDYTKSRWMAGTLSWTKNSRRIMGVEELHYFKVFGNSVVSEISRAHWASVEKSKFDFISSVSHELRSPLHGILASAELLTGTPLQPAQKEMVRMIESSGLTLLDTTDHLLDFCKINSLAKAKTSKQNFTRYDTPTIVSGFDLGLLVEEVTNILYTGQRAPVTSARMVNRIPTNTPPSIAPTSESEEFSVIVRIEQNHPWEIQSQPGAWRRIVMNLLGNAIKWTTAGFVEVSLSHSRNQADPQKLLAHLTVTDTGCGIAPEFLRHKLFTPFTQEDSLDEGVGLGLSIVNQLVGSLGGHINVQSELDVGTQVDVHIPVQYLHRSTSQSTRRSSLRPLVVAPPPFHACLVAFNGYPDLKEPPTGMLTVEERRKLSIQSTLADVLLAQAGWSVSLVDSLDKANGDVVVIEEGALKEFIDATGSVEQVIPKLPVKAFIVLGSKVSSLEGPDKSKFFWVTQPFGPRKILNKVHEIIKISHENPNSKPEPAPELREAEAAHDTEFSPEPVPDVEKEEIEEEPKVLEPPSELQVPATIPSPTSPSKPEAWHVLVVDDNNINLKIMATFMRKMGCTYDTASNGLIALEKYIGTSKAYNLVLMDISMPVMDGLESTSKIRQHEKETGMVPACIMAVTGVASDSMQQQAQAAGINDYLIKPLSLQELKKMMNIA</sequence>
<dbReference type="GO" id="GO:0000155">
    <property type="term" value="F:phosphorelay sensor kinase activity"/>
    <property type="evidence" value="ECO:0007669"/>
    <property type="project" value="InterPro"/>
</dbReference>
<dbReference type="AlphaFoldDB" id="A0A9W9PJV9"/>
<comment type="catalytic activity">
    <reaction evidence="1">
        <text>ATP + protein L-histidine = ADP + protein N-phospho-L-histidine.</text>
        <dbReference type="EC" id="2.7.13.3"/>
    </reaction>
</comment>
<dbReference type="InterPro" id="IPR001789">
    <property type="entry name" value="Sig_transdc_resp-reg_receiver"/>
</dbReference>
<dbReference type="InterPro" id="IPR003661">
    <property type="entry name" value="HisK_dim/P_dom"/>
</dbReference>
<evidence type="ECO:0000256" key="5">
    <source>
        <dbReference type="ARBA" id="ARBA00022777"/>
    </source>
</evidence>
<dbReference type="PROSITE" id="PS50109">
    <property type="entry name" value="HIS_KIN"/>
    <property type="match status" value="1"/>
</dbReference>
<dbReference type="InterPro" id="IPR004358">
    <property type="entry name" value="Sig_transdc_His_kin-like_C"/>
</dbReference>
<dbReference type="GO" id="GO:0009927">
    <property type="term" value="F:histidine phosphotransfer kinase activity"/>
    <property type="evidence" value="ECO:0007669"/>
    <property type="project" value="TreeGrafter"/>
</dbReference>
<feature type="compositionally biased region" description="Basic and acidic residues" evidence="7">
    <location>
        <begin position="1032"/>
        <end position="1046"/>
    </location>
</feature>
<dbReference type="RefSeq" id="XP_058335551.1">
    <property type="nucleotide sequence ID" value="XM_058469520.1"/>
</dbReference>
<keyword evidence="4" id="KW-0808">Transferase</keyword>
<dbReference type="CDD" id="cd00082">
    <property type="entry name" value="HisKA"/>
    <property type="match status" value="1"/>
</dbReference>
<accession>A0A9W9PJV9</accession>
<dbReference type="PANTHER" id="PTHR43047">
    <property type="entry name" value="TWO-COMPONENT HISTIDINE PROTEIN KINASE"/>
    <property type="match status" value="1"/>
</dbReference>
<evidence type="ECO:0000313" key="11">
    <source>
        <dbReference type="Proteomes" id="UP001150941"/>
    </source>
</evidence>
<dbReference type="SUPFAM" id="SSF47384">
    <property type="entry name" value="Homodimeric domain of signal transducing histidine kinase"/>
    <property type="match status" value="1"/>
</dbReference>
<comment type="caution">
    <text evidence="10">The sequence shown here is derived from an EMBL/GenBank/DDBJ whole genome shotgun (WGS) entry which is preliminary data.</text>
</comment>
<dbReference type="Gene3D" id="3.30.450.40">
    <property type="match status" value="1"/>
</dbReference>
<protein>
    <recommendedName>
        <fullName evidence="2">histidine kinase</fullName>
        <ecNumber evidence="2">2.7.13.3</ecNumber>
    </recommendedName>
</protein>
<dbReference type="FunFam" id="3.30.450.40:FF:000083">
    <property type="entry name" value="Sensor histidine kinase/response regulator, putative (AFU_orthologue AFUA_4G00660)"/>
    <property type="match status" value="1"/>
</dbReference>
<evidence type="ECO:0000256" key="1">
    <source>
        <dbReference type="ARBA" id="ARBA00000085"/>
    </source>
</evidence>
<dbReference type="InterPro" id="IPR036890">
    <property type="entry name" value="HATPase_C_sf"/>
</dbReference>
<gene>
    <name evidence="10" type="ORF">N7468_000223</name>
</gene>
<dbReference type="EMBL" id="JAPQKS010000001">
    <property type="protein sequence ID" value="KAJ5248772.1"/>
    <property type="molecule type" value="Genomic_DNA"/>
</dbReference>
<dbReference type="InterPro" id="IPR003594">
    <property type="entry name" value="HATPase_dom"/>
</dbReference>
<dbReference type="SUPFAM" id="SSF55874">
    <property type="entry name" value="ATPase domain of HSP90 chaperone/DNA topoisomerase II/histidine kinase"/>
    <property type="match status" value="1"/>
</dbReference>
<dbReference type="PRINTS" id="PR00344">
    <property type="entry name" value="BCTRLSENSOR"/>
</dbReference>
<dbReference type="GeneID" id="83196823"/>
<evidence type="ECO:0000313" key="10">
    <source>
        <dbReference type="EMBL" id="KAJ5248772.1"/>
    </source>
</evidence>
<dbReference type="InterPro" id="IPR036097">
    <property type="entry name" value="HisK_dim/P_sf"/>
</dbReference>
<feature type="region of interest" description="Disordered" evidence="7">
    <location>
        <begin position="32"/>
        <end position="55"/>
    </location>
</feature>
<dbReference type="Gene3D" id="3.40.50.2300">
    <property type="match status" value="1"/>
</dbReference>
<evidence type="ECO:0000259" key="9">
    <source>
        <dbReference type="PROSITE" id="PS50110"/>
    </source>
</evidence>
<dbReference type="InterPro" id="IPR011006">
    <property type="entry name" value="CheY-like_superfamily"/>
</dbReference>
<feature type="compositionally biased region" description="Polar residues" evidence="7">
    <location>
        <begin position="303"/>
        <end position="313"/>
    </location>
</feature>
<dbReference type="SMART" id="SM00388">
    <property type="entry name" value="HisKA"/>
    <property type="match status" value="1"/>
</dbReference>
<reference evidence="10" key="1">
    <citation type="submission" date="2022-11" db="EMBL/GenBank/DDBJ databases">
        <authorList>
            <person name="Petersen C."/>
        </authorList>
    </citation>
    <scope>NUCLEOTIDE SEQUENCE</scope>
    <source>
        <strain evidence="10">IBT 19713</strain>
    </source>
</reference>
<dbReference type="SMART" id="SM00448">
    <property type="entry name" value="REC"/>
    <property type="match status" value="1"/>
</dbReference>
<feature type="compositionally biased region" description="Basic and acidic residues" evidence="7">
    <location>
        <begin position="292"/>
        <end position="302"/>
    </location>
</feature>
<feature type="modified residue" description="4-aspartylphosphate" evidence="6">
    <location>
        <position position="1143"/>
    </location>
</feature>
<evidence type="ECO:0000256" key="7">
    <source>
        <dbReference type="SAM" id="MobiDB-lite"/>
    </source>
</evidence>
<reference evidence="10" key="2">
    <citation type="journal article" date="2023" name="IMA Fungus">
        <title>Comparative genomic study of the Penicillium genus elucidates a diverse pangenome and 15 lateral gene transfer events.</title>
        <authorList>
            <person name="Petersen C."/>
            <person name="Sorensen T."/>
            <person name="Nielsen M.R."/>
            <person name="Sondergaard T.E."/>
            <person name="Sorensen J.L."/>
            <person name="Fitzpatrick D.A."/>
            <person name="Frisvad J.C."/>
            <person name="Nielsen K.L."/>
        </authorList>
    </citation>
    <scope>NUCLEOTIDE SEQUENCE</scope>
    <source>
        <strain evidence="10">IBT 19713</strain>
    </source>
</reference>
<dbReference type="Pfam" id="PF00512">
    <property type="entry name" value="HisKA"/>
    <property type="match status" value="1"/>
</dbReference>
<dbReference type="SMART" id="SM00387">
    <property type="entry name" value="HATPase_c"/>
    <property type="match status" value="1"/>
</dbReference>
<dbReference type="Gene3D" id="3.30.565.10">
    <property type="entry name" value="Histidine kinase-like ATPase, C-terminal domain"/>
    <property type="match status" value="1"/>
</dbReference>
<dbReference type="InterPro" id="IPR029016">
    <property type="entry name" value="GAF-like_dom_sf"/>
</dbReference>
<evidence type="ECO:0000259" key="8">
    <source>
        <dbReference type="PROSITE" id="PS50109"/>
    </source>
</evidence>
<dbReference type="FunFam" id="3.30.565.10:FF:000201">
    <property type="entry name" value="Sensor histidine kinase/response regulator, putative (AFU_orthologue AFUA_4G01020)"/>
    <property type="match status" value="1"/>
</dbReference>
<dbReference type="SUPFAM" id="SSF55781">
    <property type="entry name" value="GAF domain-like"/>
    <property type="match status" value="1"/>
</dbReference>
<keyword evidence="5" id="KW-0418">Kinase</keyword>